<evidence type="ECO:0000313" key="4">
    <source>
        <dbReference type="EMBL" id="CAK9110919.1"/>
    </source>
</evidence>
<feature type="region of interest" description="Disordered" evidence="2">
    <location>
        <begin position="280"/>
        <end position="313"/>
    </location>
</feature>
<sequence length="1206" mass="133674">MAKEKGVKLDKRRKLWNVDGLKTFSFGPKAGATPASALEHAVASAELLEKCRLEVSTWTGKSCTAYMIQQDLSKLSRNALADRRESIAVHMWRSDPHAKKDDKRWKDMIKSLFQRKDAQTVDTEGAKAIEALWDNAKGKKQANEATSPQAAQEGAATQDESKTKKKKPSNDQAHGEELVTEEQVSMAKEKGIKLDKRRKLWNVDGLKTFSFGAKTGATPASALEDAVASAKSLENCRLEVSTWTGKECTVYMTEAGLPKLSRSIMADRKESIAVHKWESMLSGNAPPKQAPGISKQPETVQAGSKQCAPDGSQSKISKLLDLPAAGKQTEKNLLMKDVTTSMFKDDGPTTDALAVTSSSTQEIPPSAKVLVPRIAVVKFVEAANVMIETGSILHGDALGTYLSKSKHKGRWMVQSLFVPDLAVDEAKNSMEHSEWFIFGRALNQDDYEFLLSCSKACEEAFIGVVTRDLEVQAFQLAHEEEALGIKPVHGILALVQKGPYATLQKGLWFVRDRILQLSFDRGIEEALKASAVSAAQKVRLDLDNQTKLAVEELPPIKRPDHVQVCIDILEKRASLESGPLSEEDTFSFKKCSRADPVIRGVLASLPLDYAQVTQETWGRCADSLRGFRSSTVLSQVRLRTEEALPTLYLGEAGQQFIKWLSDLGKDYDDLDVFLDRLRFQDLEADRPGEVIAFAAKLLGKLSQVTADVGRLQMLQDKAGVKDPRQRQPWLMERSSMRMTSAIEKLATIAEVPDGKEVAVATVPTPQRKRKKLKLDPVEDEVGDAVVPFELDQPQDRNVNKRQPRDSPLLSDLIEVVEYAMSLETGAASQKMCRAKFPKILHSNVLSKWKAKYLKYKLWLMPKELAQTMRQVPNFWIEEHKLDAPLRARDTIAGVPRPIADMVNKAVSEATMGLTDATKRADACQDYTMVNRSLRKAMDKYNENSEALVAQIRERNQEAWADFKRCVQVGPDEEKPSMRKIAQEEAITPSILRGKRALLKASGTKAPCKKKKLDRAGGEGEDFRLDPVSNARKCFTFCGSLWSDGSPGPLAVSFPANGIPGALRKEINKKHIGRVHVMETMGPSHFFNGESILEMYEEVVGHAFRLKRQELGLAATAPGLLLCDGFTGAHAANNGLQQRRLRWSEAANVHLPPPQPGGWSAKGQPADQLFGLYKQRVKRIMDVKMGYGDDFFSRDKFETLPLGTTGQ</sequence>
<feature type="region of interest" description="Disordered" evidence="2">
    <location>
        <begin position="139"/>
        <end position="190"/>
    </location>
</feature>
<evidence type="ECO:0000313" key="3">
    <source>
        <dbReference type="EMBL" id="CAK9110259.1"/>
    </source>
</evidence>
<evidence type="ECO:0000256" key="2">
    <source>
        <dbReference type="SAM" id="MobiDB-lite"/>
    </source>
</evidence>
<evidence type="ECO:0000313" key="5">
    <source>
        <dbReference type="Proteomes" id="UP001642484"/>
    </source>
</evidence>
<dbReference type="Proteomes" id="UP001642484">
    <property type="component" value="Unassembled WGS sequence"/>
</dbReference>
<feature type="coiled-coil region" evidence="1">
    <location>
        <begin position="930"/>
        <end position="957"/>
    </location>
</feature>
<reference evidence="3 5" key="1">
    <citation type="submission" date="2024-02" db="EMBL/GenBank/DDBJ databases">
        <authorList>
            <person name="Chen Y."/>
            <person name="Shah S."/>
            <person name="Dougan E. K."/>
            <person name="Thang M."/>
            <person name="Chan C."/>
        </authorList>
    </citation>
    <scope>NUCLEOTIDE SEQUENCE [LARGE SCALE GENOMIC DNA]</scope>
</reference>
<gene>
    <name evidence="3" type="ORF">CCMP2556_LOCUS51266</name>
    <name evidence="4" type="ORF">CCMP2556_LOCUS51520</name>
</gene>
<comment type="caution">
    <text evidence="3">The sequence shown here is derived from an EMBL/GenBank/DDBJ whole genome shotgun (WGS) entry which is preliminary data.</text>
</comment>
<keyword evidence="5" id="KW-1185">Reference proteome</keyword>
<dbReference type="EMBL" id="CAXAMN010027361">
    <property type="protein sequence ID" value="CAK9110259.1"/>
    <property type="molecule type" value="Genomic_DNA"/>
</dbReference>
<accession>A0ABP0SD42</accession>
<evidence type="ECO:0000256" key="1">
    <source>
        <dbReference type="SAM" id="Coils"/>
    </source>
</evidence>
<keyword evidence="1" id="KW-0175">Coiled coil</keyword>
<dbReference type="EMBL" id="CAXAMN010027472">
    <property type="protein sequence ID" value="CAK9110919.1"/>
    <property type="molecule type" value="Genomic_DNA"/>
</dbReference>
<proteinExistence type="predicted"/>
<name>A0ABP0SD42_9DINO</name>
<protein>
    <submittedName>
        <fullName evidence="3">Uncharacterized protein</fullName>
    </submittedName>
</protein>
<organism evidence="3 5">
    <name type="scientific">Durusdinium trenchii</name>
    <dbReference type="NCBI Taxonomy" id="1381693"/>
    <lineage>
        <taxon>Eukaryota</taxon>
        <taxon>Sar</taxon>
        <taxon>Alveolata</taxon>
        <taxon>Dinophyceae</taxon>
        <taxon>Suessiales</taxon>
        <taxon>Symbiodiniaceae</taxon>
        <taxon>Durusdinium</taxon>
    </lineage>
</organism>